<reference evidence="2 4" key="1">
    <citation type="submission" date="2019-06" db="EMBL/GenBank/DDBJ databases">
        <title>Draft genome sequence of the filamentous fungus Phialemoniopsis curvata isolated from diesel fuel.</title>
        <authorList>
            <person name="Varaljay V.A."/>
            <person name="Lyon W.J."/>
            <person name="Crouch A.L."/>
            <person name="Drake C.E."/>
            <person name="Hollomon J.M."/>
            <person name="Nadeau L.J."/>
            <person name="Nunn H.S."/>
            <person name="Stevenson B.S."/>
            <person name="Bojanowski C.L."/>
            <person name="Crookes-Goodson W.J."/>
        </authorList>
    </citation>
    <scope>NUCLEOTIDE SEQUENCE [LARGE SCALE GENOMIC DNA]</scope>
    <source>
        <strain evidence="2 4">D216</strain>
    </source>
</reference>
<gene>
    <name evidence="2" type="ORF">E0L32_001529</name>
    <name evidence="3" type="ORF">E0L32_001669</name>
</gene>
<name>A0A507AVT7_9PEZI</name>
<dbReference type="InParanoid" id="A0A507AVT7"/>
<dbReference type="EMBL" id="SKBQ01000006">
    <property type="protein sequence ID" value="TPX09069.1"/>
    <property type="molecule type" value="Genomic_DNA"/>
</dbReference>
<proteinExistence type="predicted"/>
<dbReference type="RefSeq" id="XP_030990780.1">
    <property type="nucleotide sequence ID" value="XM_031135618.1"/>
</dbReference>
<sequence length="162" mass="18149">MNTLLAGAQNLLAFIFRRKPNPNEDTRDSRMLSDEERGTERNTEGDKDSPRSRQDDLKGLDMAWNVLGESLNTLAGAGKPGNDALTTQHNALVVWGNALKAQETALTALHASLEDWLNLLSEREKILAQQEVVMVARETALDKRERVFAELSRLQDNKARRP</sequence>
<dbReference type="Proteomes" id="UP000319257">
    <property type="component" value="Unassembled WGS sequence"/>
</dbReference>
<dbReference type="GeneID" id="41968976"/>
<evidence type="ECO:0000313" key="4">
    <source>
        <dbReference type="Proteomes" id="UP000319257"/>
    </source>
</evidence>
<dbReference type="AlphaFoldDB" id="A0A507AVT7"/>
<evidence type="ECO:0000256" key="1">
    <source>
        <dbReference type="SAM" id="MobiDB-lite"/>
    </source>
</evidence>
<feature type="region of interest" description="Disordered" evidence="1">
    <location>
        <begin position="20"/>
        <end position="55"/>
    </location>
</feature>
<evidence type="ECO:0000313" key="2">
    <source>
        <dbReference type="EMBL" id="TPX09069.1"/>
    </source>
</evidence>
<comment type="caution">
    <text evidence="2">The sequence shown here is derived from an EMBL/GenBank/DDBJ whole genome shotgun (WGS) entry which is preliminary data.</text>
</comment>
<feature type="compositionally biased region" description="Basic and acidic residues" evidence="1">
    <location>
        <begin position="21"/>
        <end position="55"/>
    </location>
</feature>
<accession>A0A507AVT7</accession>
<keyword evidence="4" id="KW-1185">Reference proteome</keyword>
<organism evidence="2 4">
    <name type="scientific">Thyridium curvatum</name>
    <dbReference type="NCBI Taxonomy" id="1093900"/>
    <lineage>
        <taxon>Eukaryota</taxon>
        <taxon>Fungi</taxon>
        <taxon>Dikarya</taxon>
        <taxon>Ascomycota</taxon>
        <taxon>Pezizomycotina</taxon>
        <taxon>Sordariomycetes</taxon>
        <taxon>Sordariomycetidae</taxon>
        <taxon>Thyridiales</taxon>
        <taxon>Thyridiaceae</taxon>
        <taxon>Thyridium</taxon>
    </lineage>
</organism>
<protein>
    <submittedName>
        <fullName evidence="2">Uncharacterized protein</fullName>
    </submittedName>
</protein>
<evidence type="ECO:0000313" key="3">
    <source>
        <dbReference type="EMBL" id="TPX09209.1"/>
    </source>
</evidence>
<dbReference type="EMBL" id="SKBQ01000006">
    <property type="protein sequence ID" value="TPX09209.1"/>
    <property type="molecule type" value="Genomic_DNA"/>
</dbReference>